<evidence type="ECO:0000313" key="3">
    <source>
        <dbReference type="EMBL" id="MBD3110116.1"/>
    </source>
</evidence>
<organism evidence="3 4">
    <name type="scientific">Peribacillus faecalis</name>
    <dbReference type="NCBI Taxonomy" id="2772559"/>
    <lineage>
        <taxon>Bacteria</taxon>
        <taxon>Bacillati</taxon>
        <taxon>Bacillota</taxon>
        <taxon>Bacilli</taxon>
        <taxon>Bacillales</taxon>
        <taxon>Bacillaceae</taxon>
        <taxon>Peribacillus</taxon>
    </lineage>
</organism>
<dbReference type="PANTHER" id="PTHR31157:SF1">
    <property type="entry name" value="SCP DOMAIN-CONTAINING PROTEIN"/>
    <property type="match status" value="1"/>
</dbReference>
<evidence type="ECO:0000259" key="2">
    <source>
        <dbReference type="Pfam" id="PF14504"/>
    </source>
</evidence>
<dbReference type="Proteomes" id="UP000602076">
    <property type="component" value="Unassembled WGS sequence"/>
</dbReference>
<sequence>MKVRKLIRWLFIICILVVGWFYVNAQFDQNGMSIKDEISSFINKEEFSKLYTSFQSFFQKLENELTQDNQTKNIEKPVLEEPEQQVFSVYNVEIGNAKSEVEAAIGTPQRVSFNEYGKNWFTYHENYYNYISVMYDENDKVVGLYTNQDLITSSIGITLNSSKDEVRQQLGEPMTGMRKGLVVYQYQPDDGFDVFQLNNSYVTIFYDVHEEDTVTAIQIIEVETEKEKSDYYTAASEELRQGFEYQLFDLTNAARVVHQLSVLTWDDAVRETARDHSLDMAENNYFSHTNLRGQSPFERMEEDKLRYTMAGENLAYGQTSSIFAHEGLMNSWGHRENILQSKYEYLGVGVAFNKENHPYYTENFYKK</sequence>
<dbReference type="GO" id="GO:0006508">
    <property type="term" value="P:proteolysis"/>
    <property type="evidence" value="ECO:0007669"/>
    <property type="project" value="UniProtKB-KW"/>
</dbReference>
<dbReference type="PANTHER" id="PTHR31157">
    <property type="entry name" value="SCP DOMAIN-CONTAINING PROTEIN"/>
    <property type="match status" value="1"/>
</dbReference>
<dbReference type="InterPro" id="IPR029410">
    <property type="entry name" value="CAP_assoc"/>
</dbReference>
<dbReference type="Pfam" id="PF14504">
    <property type="entry name" value="CAP_assoc_N"/>
    <property type="match status" value="1"/>
</dbReference>
<feature type="domain" description="SCP" evidence="1">
    <location>
        <begin position="248"/>
        <end position="357"/>
    </location>
</feature>
<dbReference type="AlphaFoldDB" id="A0A927CYP8"/>
<dbReference type="RefSeq" id="WP_190999645.1">
    <property type="nucleotide sequence ID" value="NZ_JACXSI010000055.1"/>
</dbReference>
<keyword evidence="3" id="KW-0645">Protease</keyword>
<dbReference type="GO" id="GO:0008233">
    <property type="term" value="F:peptidase activity"/>
    <property type="evidence" value="ECO:0007669"/>
    <property type="project" value="UniProtKB-KW"/>
</dbReference>
<feature type="domain" description="CAP-associated" evidence="2">
    <location>
        <begin position="94"/>
        <end position="231"/>
    </location>
</feature>
<dbReference type="InterPro" id="IPR035940">
    <property type="entry name" value="CAP_sf"/>
</dbReference>
<dbReference type="Gene3D" id="3.40.33.10">
    <property type="entry name" value="CAP"/>
    <property type="match status" value="1"/>
</dbReference>
<dbReference type="EMBL" id="JACXSI010000055">
    <property type="protein sequence ID" value="MBD3110116.1"/>
    <property type="molecule type" value="Genomic_DNA"/>
</dbReference>
<protein>
    <submittedName>
        <fullName evidence="3">Serine protease</fullName>
    </submittedName>
</protein>
<gene>
    <name evidence="3" type="ORF">IEO70_17425</name>
</gene>
<dbReference type="CDD" id="cd05379">
    <property type="entry name" value="CAP_bacterial"/>
    <property type="match status" value="1"/>
</dbReference>
<evidence type="ECO:0000313" key="4">
    <source>
        <dbReference type="Proteomes" id="UP000602076"/>
    </source>
</evidence>
<proteinExistence type="predicted"/>
<keyword evidence="4" id="KW-1185">Reference proteome</keyword>
<name>A0A927CYP8_9BACI</name>
<evidence type="ECO:0000259" key="1">
    <source>
        <dbReference type="Pfam" id="PF00188"/>
    </source>
</evidence>
<accession>A0A927CYP8</accession>
<dbReference type="InterPro" id="IPR014044">
    <property type="entry name" value="CAP_dom"/>
</dbReference>
<keyword evidence="3" id="KW-0378">Hydrolase</keyword>
<comment type="caution">
    <text evidence="3">The sequence shown here is derived from an EMBL/GenBank/DDBJ whole genome shotgun (WGS) entry which is preliminary data.</text>
</comment>
<dbReference type="Pfam" id="PF00188">
    <property type="entry name" value="CAP"/>
    <property type="match status" value="1"/>
</dbReference>
<reference evidence="3" key="1">
    <citation type="submission" date="2020-09" db="EMBL/GenBank/DDBJ databases">
        <title>Bacillus faecalis sp. nov., a moderately halophilic bacterium isolated from cow faeces.</title>
        <authorList>
            <person name="Jiang L."/>
            <person name="Lee J."/>
        </authorList>
    </citation>
    <scope>NUCLEOTIDE SEQUENCE</scope>
    <source>
        <strain evidence="3">AGMB 02131</strain>
    </source>
</reference>
<dbReference type="SUPFAM" id="SSF55797">
    <property type="entry name" value="PR-1-like"/>
    <property type="match status" value="1"/>
</dbReference>